<dbReference type="Proteomes" id="UP000512286">
    <property type="component" value="Chromosome"/>
</dbReference>
<dbReference type="Pfam" id="PF00005">
    <property type="entry name" value="ABC_tran"/>
    <property type="match status" value="1"/>
</dbReference>
<dbReference type="PANTHER" id="PTHR43582:SF2">
    <property type="entry name" value="LINEARMYCIN RESISTANCE ATP-BINDING PROTEIN LNRL"/>
    <property type="match status" value="1"/>
</dbReference>
<feature type="domain" description="ABC transporter" evidence="3">
    <location>
        <begin position="5"/>
        <end position="235"/>
    </location>
</feature>
<evidence type="ECO:0000256" key="1">
    <source>
        <dbReference type="ARBA" id="ARBA00022741"/>
    </source>
</evidence>
<dbReference type="AlphaFoldDB" id="A0A7D6ZF34"/>
<name>A0A7D6ZF34_9CLOT</name>
<dbReference type="Gene3D" id="3.40.50.300">
    <property type="entry name" value="P-loop containing nucleotide triphosphate hydrolases"/>
    <property type="match status" value="1"/>
</dbReference>
<protein>
    <submittedName>
        <fullName evidence="4">ABC transporter ATP-binding protein</fullName>
    </submittedName>
</protein>
<dbReference type="PROSITE" id="PS50893">
    <property type="entry name" value="ABC_TRANSPORTER_2"/>
    <property type="match status" value="1"/>
</dbReference>
<sequence>MKNILEIKKLKKAYGEKQVVKEISFKVKEGEILGFLGPNGAGKSTTINMIATVVDSDSGEILFTDKPIKNKEKVFKTSLGVVPQELAFFSDLTAYDNVKFFCSLYGIGGEELKKSVKEALEFVGLWDRRKEYPDSFSGGMKRRLNIACAIAHKPRLLIMDEPTVGIDPQSRNNILEAIKKLNKLGITIIYTSHHMEEVEALCSRILIMDEGEIIEQGDKEYIKEKYRTLNKYNLEEIFLYLTGKELRD</sequence>
<dbReference type="InterPro" id="IPR003439">
    <property type="entry name" value="ABC_transporter-like_ATP-bd"/>
</dbReference>
<dbReference type="PANTHER" id="PTHR43582">
    <property type="entry name" value="LINEARMYCIN RESISTANCE ATP-BINDING PROTEIN LNRL"/>
    <property type="match status" value="1"/>
</dbReference>
<dbReference type="GO" id="GO:0016887">
    <property type="term" value="F:ATP hydrolysis activity"/>
    <property type="evidence" value="ECO:0007669"/>
    <property type="project" value="InterPro"/>
</dbReference>
<keyword evidence="2 4" id="KW-0067">ATP-binding</keyword>
<accession>A0A7D6ZF34</accession>
<evidence type="ECO:0000313" key="5">
    <source>
        <dbReference type="Proteomes" id="UP000512286"/>
    </source>
</evidence>
<dbReference type="RefSeq" id="WP_181600953.1">
    <property type="nucleotide sequence ID" value="NZ_CP059378.1"/>
</dbReference>
<organism evidence="4 5">
    <name type="scientific">Clostridium intestinale</name>
    <dbReference type="NCBI Taxonomy" id="36845"/>
    <lineage>
        <taxon>Bacteria</taxon>
        <taxon>Bacillati</taxon>
        <taxon>Bacillota</taxon>
        <taxon>Clostridia</taxon>
        <taxon>Eubacteriales</taxon>
        <taxon>Clostridiaceae</taxon>
        <taxon>Clostridium</taxon>
    </lineage>
</organism>
<evidence type="ECO:0000259" key="3">
    <source>
        <dbReference type="PROSITE" id="PS50893"/>
    </source>
</evidence>
<dbReference type="InterPro" id="IPR003593">
    <property type="entry name" value="AAA+_ATPase"/>
</dbReference>
<dbReference type="SMART" id="SM00382">
    <property type="entry name" value="AAA"/>
    <property type="match status" value="1"/>
</dbReference>
<dbReference type="PROSITE" id="PS00211">
    <property type="entry name" value="ABC_TRANSPORTER_1"/>
    <property type="match status" value="1"/>
</dbReference>
<evidence type="ECO:0000313" key="4">
    <source>
        <dbReference type="EMBL" id="QLY78621.1"/>
    </source>
</evidence>
<dbReference type="KEGG" id="cint:HZF06_16225"/>
<reference evidence="4 5" key="1">
    <citation type="submission" date="2020-07" db="EMBL/GenBank/DDBJ databases">
        <title>Electron transfer.</title>
        <authorList>
            <person name="Huang L."/>
            <person name="Liu X."/>
            <person name="Zhou S."/>
        </authorList>
    </citation>
    <scope>NUCLEOTIDE SEQUENCE [LARGE SCALE GENOMIC DNA]</scope>
    <source>
        <strain evidence="4 5">Lx1</strain>
    </source>
</reference>
<keyword evidence="1" id="KW-0547">Nucleotide-binding</keyword>
<evidence type="ECO:0000256" key="2">
    <source>
        <dbReference type="ARBA" id="ARBA00022840"/>
    </source>
</evidence>
<gene>
    <name evidence="4" type="ORF">HZF06_16225</name>
</gene>
<dbReference type="EMBL" id="CP059378">
    <property type="protein sequence ID" value="QLY78621.1"/>
    <property type="molecule type" value="Genomic_DNA"/>
</dbReference>
<proteinExistence type="predicted"/>
<dbReference type="InterPro" id="IPR017871">
    <property type="entry name" value="ABC_transporter-like_CS"/>
</dbReference>
<dbReference type="InterPro" id="IPR027417">
    <property type="entry name" value="P-loop_NTPase"/>
</dbReference>
<dbReference type="GO" id="GO:0005524">
    <property type="term" value="F:ATP binding"/>
    <property type="evidence" value="ECO:0007669"/>
    <property type="project" value="UniProtKB-KW"/>
</dbReference>
<dbReference type="SUPFAM" id="SSF52540">
    <property type="entry name" value="P-loop containing nucleoside triphosphate hydrolases"/>
    <property type="match status" value="1"/>
</dbReference>